<evidence type="ECO:0000313" key="3">
    <source>
        <dbReference type="Proteomes" id="UP000825935"/>
    </source>
</evidence>
<organism evidence="2 3">
    <name type="scientific">Ceratopteris richardii</name>
    <name type="common">Triangle waterfern</name>
    <dbReference type="NCBI Taxonomy" id="49495"/>
    <lineage>
        <taxon>Eukaryota</taxon>
        <taxon>Viridiplantae</taxon>
        <taxon>Streptophyta</taxon>
        <taxon>Embryophyta</taxon>
        <taxon>Tracheophyta</taxon>
        <taxon>Polypodiopsida</taxon>
        <taxon>Polypodiidae</taxon>
        <taxon>Polypodiales</taxon>
        <taxon>Pteridineae</taxon>
        <taxon>Pteridaceae</taxon>
        <taxon>Parkerioideae</taxon>
        <taxon>Ceratopteris</taxon>
    </lineage>
</organism>
<dbReference type="AlphaFoldDB" id="A0A8T2Q116"/>
<proteinExistence type="predicted"/>
<keyword evidence="3" id="KW-1185">Reference proteome</keyword>
<protein>
    <submittedName>
        <fullName evidence="2">Uncharacterized protein</fullName>
    </submittedName>
</protein>
<sequence length="139" mass="15406">MGQTCCTDVAAKHVASDIRKQQPVLATRKVLQTMKPFTPNTGQRHAKRIQYPVCKAAAYSPIPTIMRPSSFPLSFCRSTYMVHSTWRGYGGAHVKSTRYKFGVVYLHAAMASRRPKDSPYGEGDIACSKCHDPQPPGPH</sequence>
<evidence type="ECO:0000256" key="1">
    <source>
        <dbReference type="SAM" id="MobiDB-lite"/>
    </source>
</evidence>
<dbReference type="EMBL" id="CM035444">
    <property type="protein sequence ID" value="KAH7277552.1"/>
    <property type="molecule type" value="Genomic_DNA"/>
</dbReference>
<accession>A0A8T2Q116</accession>
<dbReference type="Proteomes" id="UP000825935">
    <property type="component" value="Chromosome 39"/>
</dbReference>
<reference evidence="2" key="1">
    <citation type="submission" date="2021-08" db="EMBL/GenBank/DDBJ databases">
        <title>WGS assembly of Ceratopteris richardii.</title>
        <authorList>
            <person name="Marchant D.B."/>
            <person name="Chen G."/>
            <person name="Jenkins J."/>
            <person name="Shu S."/>
            <person name="Leebens-Mack J."/>
            <person name="Grimwood J."/>
            <person name="Schmutz J."/>
            <person name="Soltis P."/>
            <person name="Soltis D."/>
            <person name="Chen Z.-H."/>
        </authorList>
    </citation>
    <scope>NUCLEOTIDE SEQUENCE</scope>
    <source>
        <strain evidence="2">Whitten #5841</strain>
        <tissue evidence="2">Leaf</tissue>
    </source>
</reference>
<evidence type="ECO:0000313" key="2">
    <source>
        <dbReference type="EMBL" id="KAH7277552.1"/>
    </source>
</evidence>
<gene>
    <name evidence="2" type="ORF">KP509_39G056700</name>
</gene>
<feature type="region of interest" description="Disordered" evidence="1">
    <location>
        <begin position="114"/>
        <end position="139"/>
    </location>
</feature>
<comment type="caution">
    <text evidence="2">The sequence shown here is derived from an EMBL/GenBank/DDBJ whole genome shotgun (WGS) entry which is preliminary data.</text>
</comment>
<name>A0A8T2Q116_CERRI</name>